<dbReference type="FunFam" id="3.30.450.260:FF:000002">
    <property type="entry name" value="guanylate cyclase soluble subunit alpha-2"/>
    <property type="match status" value="1"/>
</dbReference>
<sequence length="603" mass="66086">MDKSVHSITSSLVTWRLSYLWTPINVHAINSALSRGDTLTCGLQLMCEQQEDGSYSFHYYSSRKNYHPLVKGLINAVAREIFYKQVEIELISTEEEDLGVDQKQQHSIFHLKIYNEGRLTPPLSPTCPEISDCDGDQTRTVDTLACSDKTTNIGHASNGVSHSDINQTKTLTPSTIVTHTSFDLSDDSTNDKNSFPLSHKTNGVSSGHSEKISHSKDTRHQPKRDRVRISRGSNSGTSSIHARQTNVRRSHSKPDKEAGLHSSSHVDPTSPTPITSTEPSSLHSPTYGKDRLAAKLLNSSSSMMCPFGPFPASHGQNGNSSTRNGHLSTSHSGSSLPSSPSCHQKESLVSQRTHQAAVGDSTGVHRSQHSPSSNKGTYSVSALNDLNSKPNTTKTSGRPTGARLGKTGRSAENGAADLPTPPVTLSSEQLCTTFPYHLIFDRKLRLRQFGRTVARLSPVPLHTGLPVTSAFHVLYPRISFTVENILQFTNTIYILGVGPAPSGERNGGATEGGLSMKGQMLWFPESEFMLFVGSPRLQSLKEMKRMNIYMSDIPLYDVTREMVLLYQQRNAEIDITLEWELLTLEFGLHGCSSSSISALKDVI</sequence>
<evidence type="ECO:0000259" key="5">
    <source>
        <dbReference type="Pfam" id="PF07700"/>
    </source>
</evidence>
<dbReference type="AlphaFoldDB" id="A0AAE1A3M7"/>
<dbReference type="PANTHER" id="PTHR45655:SF13">
    <property type="entry name" value="SOLUBLE GUANYLATE CYCLASE GCY-32-RELATED"/>
    <property type="match status" value="1"/>
</dbReference>
<feature type="compositionally biased region" description="Polar residues" evidence="4">
    <location>
        <begin position="231"/>
        <end position="245"/>
    </location>
</feature>
<dbReference type="GO" id="GO:0019934">
    <property type="term" value="P:cGMP-mediated signaling"/>
    <property type="evidence" value="ECO:0007669"/>
    <property type="project" value="TreeGrafter"/>
</dbReference>
<accession>A0AAE1A3M7</accession>
<feature type="region of interest" description="Disordered" evidence="4">
    <location>
        <begin position="308"/>
        <end position="423"/>
    </location>
</feature>
<organism evidence="7 8">
    <name type="scientific">Elysia crispata</name>
    <name type="common">lettuce slug</name>
    <dbReference type="NCBI Taxonomy" id="231223"/>
    <lineage>
        <taxon>Eukaryota</taxon>
        <taxon>Metazoa</taxon>
        <taxon>Spiralia</taxon>
        <taxon>Lophotrochozoa</taxon>
        <taxon>Mollusca</taxon>
        <taxon>Gastropoda</taxon>
        <taxon>Heterobranchia</taxon>
        <taxon>Euthyneura</taxon>
        <taxon>Panpulmonata</taxon>
        <taxon>Sacoglossa</taxon>
        <taxon>Placobranchoidea</taxon>
        <taxon>Plakobranchidae</taxon>
        <taxon>Elysia</taxon>
    </lineage>
</organism>
<keyword evidence="2" id="KW-0547">Nucleotide-binding</keyword>
<evidence type="ECO:0000259" key="6">
    <source>
        <dbReference type="Pfam" id="PF07701"/>
    </source>
</evidence>
<dbReference type="Pfam" id="PF07700">
    <property type="entry name" value="HNOB"/>
    <property type="match status" value="1"/>
</dbReference>
<dbReference type="InterPro" id="IPR011645">
    <property type="entry name" value="HNOB_dom_associated"/>
</dbReference>
<evidence type="ECO:0000256" key="1">
    <source>
        <dbReference type="ARBA" id="ARBA00012202"/>
    </source>
</evidence>
<dbReference type="GO" id="GO:0008074">
    <property type="term" value="C:guanylate cyclase complex, soluble"/>
    <property type="evidence" value="ECO:0007669"/>
    <property type="project" value="TreeGrafter"/>
</dbReference>
<dbReference type="InterPro" id="IPR038158">
    <property type="entry name" value="H-NOX_domain_sf"/>
</dbReference>
<dbReference type="GO" id="GO:0070482">
    <property type="term" value="P:response to oxygen levels"/>
    <property type="evidence" value="ECO:0007669"/>
    <property type="project" value="TreeGrafter"/>
</dbReference>
<keyword evidence="8" id="KW-1185">Reference proteome</keyword>
<dbReference type="SUPFAM" id="SSF111126">
    <property type="entry name" value="Ligand-binding domain in the NO signalling and Golgi transport"/>
    <property type="match status" value="1"/>
</dbReference>
<dbReference type="Gene3D" id="3.30.450.260">
    <property type="entry name" value="Haem NO binding associated domain"/>
    <property type="match status" value="1"/>
</dbReference>
<feature type="region of interest" description="Disordered" evidence="4">
    <location>
        <begin position="180"/>
        <end position="287"/>
    </location>
</feature>
<dbReference type="GO" id="GO:0020037">
    <property type="term" value="F:heme binding"/>
    <property type="evidence" value="ECO:0007669"/>
    <property type="project" value="InterPro"/>
</dbReference>
<gene>
    <name evidence="7" type="ORF">RRG08_019963</name>
</gene>
<evidence type="ECO:0000256" key="4">
    <source>
        <dbReference type="SAM" id="MobiDB-lite"/>
    </source>
</evidence>
<dbReference type="Pfam" id="PF07701">
    <property type="entry name" value="HNOBA"/>
    <property type="match status" value="1"/>
</dbReference>
<reference evidence="7" key="1">
    <citation type="journal article" date="2023" name="G3 (Bethesda)">
        <title>A reference genome for the long-term kleptoplast-retaining sea slug Elysia crispata morphotype clarki.</title>
        <authorList>
            <person name="Eastman K.E."/>
            <person name="Pendleton A.L."/>
            <person name="Shaikh M.A."/>
            <person name="Suttiyut T."/>
            <person name="Ogas R."/>
            <person name="Tomko P."/>
            <person name="Gavelis G."/>
            <person name="Widhalm J.R."/>
            <person name="Wisecaver J.H."/>
        </authorList>
    </citation>
    <scope>NUCLEOTIDE SEQUENCE</scope>
    <source>
        <strain evidence="7">ECLA1</strain>
    </source>
</reference>
<proteinExistence type="predicted"/>
<protein>
    <recommendedName>
        <fullName evidence="1">guanylate cyclase</fullName>
        <ecNumber evidence="1">4.6.1.2</ecNumber>
    </recommendedName>
</protein>
<feature type="compositionally biased region" description="Basic and acidic residues" evidence="4">
    <location>
        <begin position="208"/>
        <end position="220"/>
    </location>
</feature>
<dbReference type="PANTHER" id="PTHR45655">
    <property type="entry name" value="GUANYLATE CYCLASE SOLUBLE SUBUNIT BETA-2"/>
    <property type="match status" value="1"/>
</dbReference>
<dbReference type="Gene3D" id="3.90.1520.10">
    <property type="entry name" value="H-NOX domain"/>
    <property type="match status" value="1"/>
</dbReference>
<evidence type="ECO:0000256" key="2">
    <source>
        <dbReference type="ARBA" id="ARBA00022741"/>
    </source>
</evidence>
<evidence type="ECO:0000313" key="8">
    <source>
        <dbReference type="Proteomes" id="UP001283361"/>
    </source>
</evidence>
<feature type="domain" description="Heme NO-binding" evidence="5">
    <location>
        <begin position="45"/>
        <end position="89"/>
    </location>
</feature>
<dbReference type="InterPro" id="IPR024096">
    <property type="entry name" value="NO_sig/Golgi_transp_ligand-bd"/>
</dbReference>
<dbReference type="InterPro" id="IPR011644">
    <property type="entry name" value="Heme_NO-bd"/>
</dbReference>
<feature type="compositionally biased region" description="Polar residues" evidence="4">
    <location>
        <begin position="314"/>
        <end position="324"/>
    </location>
</feature>
<evidence type="ECO:0000313" key="7">
    <source>
        <dbReference type="EMBL" id="KAK3780744.1"/>
    </source>
</evidence>
<feature type="domain" description="Haem NO binding associated" evidence="6">
    <location>
        <begin position="424"/>
        <end position="580"/>
    </location>
</feature>
<dbReference type="Proteomes" id="UP001283361">
    <property type="component" value="Unassembled WGS sequence"/>
</dbReference>
<dbReference type="EMBL" id="JAWDGP010002691">
    <property type="protein sequence ID" value="KAK3780744.1"/>
    <property type="molecule type" value="Genomic_DNA"/>
</dbReference>
<dbReference type="EC" id="4.6.1.2" evidence="1"/>
<dbReference type="GO" id="GO:0004383">
    <property type="term" value="F:guanylate cyclase activity"/>
    <property type="evidence" value="ECO:0007669"/>
    <property type="project" value="UniProtKB-EC"/>
</dbReference>
<feature type="compositionally biased region" description="Low complexity" evidence="4">
    <location>
        <begin position="268"/>
        <end position="281"/>
    </location>
</feature>
<feature type="compositionally biased region" description="Polar residues" evidence="4">
    <location>
        <begin position="369"/>
        <end position="398"/>
    </location>
</feature>
<evidence type="ECO:0000256" key="3">
    <source>
        <dbReference type="ARBA" id="ARBA00023293"/>
    </source>
</evidence>
<comment type="caution">
    <text evidence="7">The sequence shown here is derived from an EMBL/GenBank/DDBJ whole genome shotgun (WGS) entry which is preliminary data.</text>
</comment>
<dbReference type="InterPro" id="IPR042463">
    <property type="entry name" value="HNOB_dom_associated_sf"/>
</dbReference>
<name>A0AAE1A3M7_9GAST</name>
<feature type="compositionally biased region" description="Polar residues" evidence="4">
    <location>
        <begin position="191"/>
        <end position="207"/>
    </location>
</feature>
<keyword evidence="3" id="KW-0141">cGMP biosynthesis</keyword>
<feature type="compositionally biased region" description="Low complexity" evidence="4">
    <location>
        <begin position="325"/>
        <end position="341"/>
    </location>
</feature>
<dbReference type="GO" id="GO:0000166">
    <property type="term" value="F:nucleotide binding"/>
    <property type="evidence" value="ECO:0007669"/>
    <property type="project" value="UniProtKB-KW"/>
</dbReference>